<evidence type="ECO:0000313" key="2">
    <source>
        <dbReference type="Proteomes" id="UP001589867"/>
    </source>
</evidence>
<dbReference type="InterPro" id="IPR018727">
    <property type="entry name" value="DUF2267"/>
</dbReference>
<dbReference type="Pfam" id="PF10025">
    <property type="entry name" value="DUF2267"/>
    <property type="match status" value="1"/>
</dbReference>
<name>A0ABV6M947_9ACTN</name>
<dbReference type="Proteomes" id="UP001589867">
    <property type="component" value="Unassembled WGS sequence"/>
</dbReference>
<organism evidence="1 2">
    <name type="scientific">Phytohabitans kaempferiae</name>
    <dbReference type="NCBI Taxonomy" id="1620943"/>
    <lineage>
        <taxon>Bacteria</taxon>
        <taxon>Bacillati</taxon>
        <taxon>Actinomycetota</taxon>
        <taxon>Actinomycetes</taxon>
        <taxon>Micromonosporales</taxon>
        <taxon>Micromonosporaceae</taxon>
    </lineage>
</organism>
<evidence type="ECO:0000313" key="1">
    <source>
        <dbReference type="EMBL" id="MFC0531252.1"/>
    </source>
</evidence>
<dbReference type="Gene3D" id="1.10.490.110">
    <property type="entry name" value="Uncharacterized conserved protein DUF2267"/>
    <property type="match status" value="1"/>
</dbReference>
<gene>
    <name evidence="1" type="ORF">ACFFIA_26780</name>
</gene>
<proteinExistence type="predicted"/>
<sequence>MGNAHAYVADTIEKTDVLLKDIERALDMPKERRNLSYKALRAVLHALRDRLSVDESAQLAAQLPTLVRGIYYEGWQPGQVPVRMSLDEWLQQVREECPIDVEGGTPRLVRSVLFALRRHVTPGEWDDVRASLPDEYSPMIP</sequence>
<dbReference type="InterPro" id="IPR038282">
    <property type="entry name" value="DUF2267_sf"/>
</dbReference>
<comment type="caution">
    <text evidence="1">The sequence shown here is derived from an EMBL/GenBank/DDBJ whole genome shotgun (WGS) entry which is preliminary data.</text>
</comment>
<dbReference type="RefSeq" id="WP_377255350.1">
    <property type="nucleotide sequence ID" value="NZ_JBHLUH010000058.1"/>
</dbReference>
<protein>
    <submittedName>
        <fullName evidence="1">DUF2267 domain-containing protein</fullName>
    </submittedName>
</protein>
<accession>A0ABV6M947</accession>
<reference evidence="1 2" key="1">
    <citation type="submission" date="2024-09" db="EMBL/GenBank/DDBJ databases">
        <authorList>
            <person name="Sun Q."/>
            <person name="Mori K."/>
        </authorList>
    </citation>
    <scope>NUCLEOTIDE SEQUENCE [LARGE SCALE GENOMIC DNA]</scope>
    <source>
        <strain evidence="1 2">TBRC 3947</strain>
    </source>
</reference>
<dbReference type="EMBL" id="JBHLUH010000058">
    <property type="protein sequence ID" value="MFC0531252.1"/>
    <property type="molecule type" value="Genomic_DNA"/>
</dbReference>
<keyword evidence="2" id="KW-1185">Reference proteome</keyword>